<feature type="transmembrane region" description="Helical" evidence="7">
    <location>
        <begin position="270"/>
        <end position="286"/>
    </location>
</feature>
<dbReference type="GO" id="GO:0022857">
    <property type="term" value="F:transmembrane transporter activity"/>
    <property type="evidence" value="ECO:0007669"/>
    <property type="project" value="InterPro"/>
</dbReference>
<dbReference type="GO" id="GO:0005886">
    <property type="term" value="C:plasma membrane"/>
    <property type="evidence" value="ECO:0007669"/>
    <property type="project" value="UniProtKB-SubCell"/>
</dbReference>
<keyword evidence="10" id="KW-1185">Reference proteome</keyword>
<dbReference type="Pfam" id="PF07690">
    <property type="entry name" value="MFS_1"/>
    <property type="match status" value="1"/>
</dbReference>
<feature type="transmembrane region" description="Helical" evidence="7">
    <location>
        <begin position="238"/>
        <end position="258"/>
    </location>
</feature>
<dbReference type="SUPFAM" id="SSF103473">
    <property type="entry name" value="MFS general substrate transporter"/>
    <property type="match status" value="1"/>
</dbReference>
<keyword evidence="6 7" id="KW-0472">Membrane</keyword>
<dbReference type="InterPro" id="IPR020846">
    <property type="entry name" value="MFS_dom"/>
</dbReference>
<evidence type="ECO:0000256" key="1">
    <source>
        <dbReference type="ARBA" id="ARBA00004651"/>
    </source>
</evidence>
<evidence type="ECO:0000256" key="6">
    <source>
        <dbReference type="ARBA" id="ARBA00023136"/>
    </source>
</evidence>
<keyword evidence="4 7" id="KW-0812">Transmembrane</keyword>
<dbReference type="PANTHER" id="PTHR23517">
    <property type="entry name" value="RESISTANCE PROTEIN MDTM, PUTATIVE-RELATED-RELATED"/>
    <property type="match status" value="1"/>
</dbReference>
<feature type="transmembrane region" description="Helical" evidence="7">
    <location>
        <begin position="331"/>
        <end position="352"/>
    </location>
</feature>
<dbReference type="Proteomes" id="UP000218244">
    <property type="component" value="Chromosome"/>
</dbReference>
<dbReference type="InterPro" id="IPR011701">
    <property type="entry name" value="MFS"/>
</dbReference>
<name>A0A169RM88_9CORY</name>
<feature type="transmembrane region" description="Helical" evidence="7">
    <location>
        <begin position="204"/>
        <end position="226"/>
    </location>
</feature>
<evidence type="ECO:0000256" key="2">
    <source>
        <dbReference type="ARBA" id="ARBA00022448"/>
    </source>
</evidence>
<comment type="subcellular location">
    <subcellularLocation>
        <location evidence="1">Cell membrane</location>
        <topology evidence="1">Multi-pass membrane protein</topology>
    </subcellularLocation>
</comment>
<dbReference type="KEGG" id="csur:N24_0120"/>
<feature type="transmembrane region" description="Helical" evidence="7">
    <location>
        <begin position="74"/>
        <end position="94"/>
    </location>
</feature>
<evidence type="ECO:0000256" key="5">
    <source>
        <dbReference type="ARBA" id="ARBA00022989"/>
    </source>
</evidence>
<proteinExistence type="predicted"/>
<keyword evidence="5 7" id="KW-1133">Transmembrane helix</keyword>
<gene>
    <name evidence="9" type="ORF">N24_0120</name>
</gene>
<dbReference type="EMBL" id="AP017369">
    <property type="protein sequence ID" value="BAU94382.1"/>
    <property type="molecule type" value="Genomic_DNA"/>
</dbReference>
<dbReference type="RefSeq" id="WP_096453440.1">
    <property type="nucleotide sequence ID" value="NZ_AP017369.1"/>
</dbReference>
<evidence type="ECO:0000313" key="9">
    <source>
        <dbReference type="EMBL" id="BAU94382.1"/>
    </source>
</evidence>
<protein>
    <submittedName>
        <fullName evidence="9">Major facilitator superfamily permease</fullName>
    </submittedName>
</protein>
<evidence type="ECO:0000256" key="4">
    <source>
        <dbReference type="ARBA" id="ARBA00022692"/>
    </source>
</evidence>
<keyword evidence="2" id="KW-0813">Transport</keyword>
<evidence type="ECO:0000256" key="7">
    <source>
        <dbReference type="SAM" id="Phobius"/>
    </source>
</evidence>
<dbReference type="InterPro" id="IPR050171">
    <property type="entry name" value="MFS_Transporters"/>
</dbReference>
<dbReference type="PANTHER" id="PTHR23517:SF13">
    <property type="entry name" value="MAJOR FACILITATOR SUPERFAMILY MFS_1"/>
    <property type="match status" value="1"/>
</dbReference>
<keyword evidence="3" id="KW-1003">Cell membrane</keyword>
<feature type="transmembrane region" description="Helical" evidence="7">
    <location>
        <begin position="100"/>
        <end position="120"/>
    </location>
</feature>
<accession>A0A169RM88</accession>
<organism evidence="9 10">
    <name type="scientific">Corynebacterium suranareeae</name>
    <dbReference type="NCBI Taxonomy" id="2506452"/>
    <lineage>
        <taxon>Bacteria</taxon>
        <taxon>Bacillati</taxon>
        <taxon>Actinomycetota</taxon>
        <taxon>Actinomycetes</taxon>
        <taxon>Mycobacteriales</taxon>
        <taxon>Corynebacteriaceae</taxon>
        <taxon>Corynebacterium</taxon>
    </lineage>
</organism>
<dbReference type="InterPro" id="IPR036259">
    <property type="entry name" value="MFS_trans_sf"/>
</dbReference>
<dbReference type="PROSITE" id="PS50850">
    <property type="entry name" value="MFS"/>
    <property type="match status" value="1"/>
</dbReference>
<evidence type="ECO:0000256" key="3">
    <source>
        <dbReference type="ARBA" id="ARBA00022475"/>
    </source>
</evidence>
<feature type="domain" description="Major facilitator superfamily (MFS) profile" evidence="8">
    <location>
        <begin position="9"/>
        <end position="382"/>
    </location>
</feature>
<evidence type="ECO:0000259" key="8">
    <source>
        <dbReference type="PROSITE" id="PS50850"/>
    </source>
</evidence>
<dbReference type="Gene3D" id="1.20.1250.20">
    <property type="entry name" value="MFS general substrate transporter like domains"/>
    <property type="match status" value="1"/>
</dbReference>
<feature type="transmembrane region" description="Helical" evidence="7">
    <location>
        <begin position="358"/>
        <end position="376"/>
    </location>
</feature>
<sequence>MRSGNTNRVFLGVAFLLFTAGWAANHFASVLVLIREQLGVSSVLVNGAFGIYALGLLPNLLAGGVLADRFGARIVVLTGGVVSAAGNFMLLLAHDGPALLVGRFIVGLGVGLVVSAGTAWAGRLRGASGITLAGIILTAGFMVGPIVASGLGVASTSIILPFALTVALSLLAVIIGWLFGDARSTQNTSSGATGISHKRSMTKALAVSLPMAIWVFSCITTSLVVLSARTAENFSNTIMLPGIAAAIAFSAGLIAQFLGRKFKWGRGSGIFGALCALAGMLLAAIGGIAVPVWLFALSSILLGTAYGLCLREGLLGIETYTPLNRRGTGIGIYYVFTYLGFGLPVLLDALLPHFDASAPLYALAVLAGGSAIVRGVQIKRGYVV</sequence>
<dbReference type="AlphaFoldDB" id="A0A169RM88"/>
<reference evidence="9 10" key="1">
    <citation type="submission" date="2016-02" db="EMBL/GenBank/DDBJ databases">
        <title>Corynebacterium glutamicum N24 whole genome sequencing project.</title>
        <authorList>
            <person name="Matsutani M."/>
            <person name="Nangtapong N."/>
            <person name="Yakushi T."/>
            <person name="Matsushita K."/>
        </authorList>
    </citation>
    <scope>NUCLEOTIDE SEQUENCE [LARGE SCALE GENOMIC DNA]</scope>
    <source>
        <strain evidence="9 10">N24</strain>
    </source>
</reference>
<feature type="transmembrane region" description="Helical" evidence="7">
    <location>
        <begin position="158"/>
        <end position="179"/>
    </location>
</feature>
<feature type="transmembrane region" description="Helical" evidence="7">
    <location>
        <begin position="47"/>
        <end position="67"/>
    </location>
</feature>
<feature type="transmembrane region" description="Helical" evidence="7">
    <location>
        <begin position="132"/>
        <end position="152"/>
    </location>
</feature>
<evidence type="ECO:0000313" key="10">
    <source>
        <dbReference type="Proteomes" id="UP000218244"/>
    </source>
</evidence>
<feature type="transmembrane region" description="Helical" evidence="7">
    <location>
        <begin position="292"/>
        <end position="310"/>
    </location>
</feature>